<sequence>MLILLISILTKRHSGAFTLKIRTTFTWFER</sequence>
<accession>A0A8S5RHE8</accession>
<organism evidence="1">
    <name type="scientific">virus sp. ctML55</name>
    <dbReference type="NCBI Taxonomy" id="2827627"/>
    <lineage>
        <taxon>Viruses</taxon>
    </lineage>
</organism>
<protein>
    <submittedName>
        <fullName evidence="1">Uncharacterized protein</fullName>
    </submittedName>
</protein>
<evidence type="ECO:0000313" key="1">
    <source>
        <dbReference type="EMBL" id="DAE30799.1"/>
    </source>
</evidence>
<proteinExistence type="predicted"/>
<name>A0A8S5RHE8_9VIRU</name>
<reference evidence="1" key="1">
    <citation type="journal article" date="2021" name="Proc. Natl. Acad. Sci. U.S.A.">
        <title>A Catalog of Tens of Thousands of Viruses from Human Metagenomes Reveals Hidden Associations with Chronic Diseases.</title>
        <authorList>
            <person name="Tisza M.J."/>
            <person name="Buck C.B."/>
        </authorList>
    </citation>
    <scope>NUCLEOTIDE SEQUENCE</scope>
    <source>
        <strain evidence="1">CtML55</strain>
    </source>
</reference>
<dbReference type="EMBL" id="BK059105">
    <property type="protein sequence ID" value="DAE30799.1"/>
    <property type="molecule type" value="Genomic_DNA"/>
</dbReference>